<evidence type="ECO:0000313" key="2">
    <source>
        <dbReference type="EMBL" id="TCM84782.1"/>
    </source>
</evidence>
<sequence>MGTTTDPTKPTSGGSYVRDPDTGALSREGSAAAPSNTDDAPQPIRRMPRKGT</sequence>
<keyword evidence="3" id="KW-1185">Reference proteome</keyword>
<dbReference type="EMBL" id="SLVM01000010">
    <property type="protein sequence ID" value="TCM84782.1"/>
    <property type="molecule type" value="Genomic_DNA"/>
</dbReference>
<feature type="region of interest" description="Disordered" evidence="1">
    <location>
        <begin position="1"/>
        <end position="52"/>
    </location>
</feature>
<name>A0A4R1YUK9_9RHOB</name>
<dbReference type="RefSeq" id="WP_153749926.1">
    <property type="nucleotide sequence ID" value="NZ_SLVM01000010.1"/>
</dbReference>
<accession>A0A4R1YUK9</accession>
<protein>
    <submittedName>
        <fullName evidence="2">Uncharacterized protein</fullName>
    </submittedName>
</protein>
<feature type="compositionally biased region" description="Polar residues" evidence="1">
    <location>
        <begin position="1"/>
        <end position="14"/>
    </location>
</feature>
<dbReference type="AlphaFoldDB" id="A0A4R1YUK9"/>
<proteinExistence type="predicted"/>
<evidence type="ECO:0000256" key="1">
    <source>
        <dbReference type="SAM" id="MobiDB-lite"/>
    </source>
</evidence>
<dbReference type="Proteomes" id="UP000295277">
    <property type="component" value="Unassembled WGS sequence"/>
</dbReference>
<gene>
    <name evidence="2" type="ORF">EV216_110100</name>
</gene>
<evidence type="ECO:0000313" key="3">
    <source>
        <dbReference type="Proteomes" id="UP000295277"/>
    </source>
</evidence>
<comment type="caution">
    <text evidence="2">The sequence shown here is derived from an EMBL/GenBank/DDBJ whole genome shotgun (WGS) entry which is preliminary data.</text>
</comment>
<reference evidence="2 3" key="1">
    <citation type="submission" date="2019-03" db="EMBL/GenBank/DDBJ databases">
        <title>Genomic Encyclopedia of Type Strains, Phase IV (KMG-IV): sequencing the most valuable type-strain genomes for metagenomic binning, comparative biology and taxonomic classification.</title>
        <authorList>
            <person name="Goeker M."/>
        </authorList>
    </citation>
    <scope>NUCLEOTIDE SEQUENCE [LARGE SCALE GENOMIC DNA]</scope>
    <source>
        <strain evidence="2 3">DSM 21153</strain>
    </source>
</reference>
<organism evidence="2 3">
    <name type="scientific">Rhodovulum steppense</name>
    <dbReference type="NCBI Taxonomy" id="540251"/>
    <lineage>
        <taxon>Bacteria</taxon>
        <taxon>Pseudomonadati</taxon>
        <taxon>Pseudomonadota</taxon>
        <taxon>Alphaproteobacteria</taxon>
        <taxon>Rhodobacterales</taxon>
        <taxon>Paracoccaceae</taxon>
        <taxon>Rhodovulum</taxon>
    </lineage>
</organism>